<proteinExistence type="predicted"/>
<accession>I3D391</accession>
<evidence type="ECO:0000313" key="2">
    <source>
        <dbReference type="Proteomes" id="UP000003423"/>
    </source>
</evidence>
<dbReference type="AlphaFoldDB" id="I3D391"/>
<dbReference type="Proteomes" id="UP000003423">
    <property type="component" value="Unassembled WGS sequence"/>
</dbReference>
<evidence type="ECO:0000313" key="1">
    <source>
        <dbReference type="EMBL" id="EIJ66184.1"/>
    </source>
</evidence>
<dbReference type="EMBL" id="AEXL02000078">
    <property type="protein sequence ID" value="EIJ66184.1"/>
    <property type="molecule type" value="Genomic_DNA"/>
</dbReference>
<reference evidence="1 2" key="1">
    <citation type="journal article" date="2012" name="J. Bacteriol.">
        <title>Genome sequence of "Candidatus Nitrosopumilus salaria" BD31, an ammonia-oxidizing archaeon from the San Francisco Bay estuary.</title>
        <authorList>
            <person name="Mosier A.C."/>
            <person name="Allen E.E."/>
            <person name="Kim M."/>
            <person name="Ferriera S."/>
            <person name="Francis C.A."/>
        </authorList>
    </citation>
    <scope>NUCLEOTIDE SEQUENCE [LARGE SCALE GENOMIC DNA]</scope>
    <source>
        <strain evidence="1 2">BD31</strain>
    </source>
</reference>
<gene>
    <name evidence="1" type="ORF">BD31_I1696</name>
</gene>
<sequence length="46" mass="5048">MFISVNKSNPARLGLIIPIIDSMITASNGNTISKSCKFLQHCLEIQ</sequence>
<name>I3D391_9ARCH</name>
<organism evidence="1 2">
    <name type="scientific">Candidatus Nitrosopumilus salarius BD31</name>
    <dbReference type="NCBI Taxonomy" id="859350"/>
    <lineage>
        <taxon>Archaea</taxon>
        <taxon>Nitrososphaerota</taxon>
        <taxon>Nitrososphaeria</taxon>
        <taxon>Nitrosopumilales</taxon>
        <taxon>Nitrosopumilaceae</taxon>
        <taxon>Nitrosopumilus</taxon>
    </lineage>
</organism>
<keyword evidence="2" id="KW-1185">Reference proteome</keyword>
<protein>
    <submittedName>
        <fullName evidence="1">Uncharacterized protein</fullName>
    </submittedName>
</protein>
<comment type="caution">
    <text evidence="1">The sequence shown here is derived from an EMBL/GenBank/DDBJ whole genome shotgun (WGS) entry which is preliminary data.</text>
</comment>